<dbReference type="OrthoDB" id="3559580at2759"/>
<dbReference type="Proteomes" id="UP000297299">
    <property type="component" value="Unassembled WGS sequence"/>
</dbReference>
<dbReference type="InterPro" id="IPR046497">
    <property type="entry name" value="DUF6590"/>
</dbReference>
<proteinExistence type="predicted"/>
<sequence>MSSRQFHARESKTSSNINSWSTWEWNTEKMRWESHRTNSRGEIEWRSEPEGNNIDTVTNPLAPATLTSFVDRDPYFTGNIGRHNAPMSFKIFDPNYRVHRAEDFEFGRVLKVFWSEEKHGESIHVKFRRPIMSYEGRATSKPGVHAEEHAIIYTMEPKLVANENGSQMIFRPIKMISDSTNHDLDRASRINYAKTYTLEYSAKVWFIGKIDQDSEQTLRESYDQANRPLSLSTKLSVPSSHSTNNPMFGDSISTIPNILDIPDLSTPSYYPTASGYGNDVPSSTSSDETEYGISYYGSNRLID</sequence>
<evidence type="ECO:0000256" key="1">
    <source>
        <dbReference type="SAM" id="MobiDB-lite"/>
    </source>
</evidence>
<evidence type="ECO:0000313" key="3">
    <source>
        <dbReference type="EMBL" id="TEY29905.1"/>
    </source>
</evidence>
<dbReference type="EMBL" id="PHWZ01000911">
    <property type="protein sequence ID" value="TEY29905.1"/>
    <property type="molecule type" value="Genomic_DNA"/>
</dbReference>
<dbReference type="AlphaFoldDB" id="A0A4Y8CF13"/>
<feature type="region of interest" description="Disordered" evidence="1">
    <location>
        <begin position="36"/>
        <end position="58"/>
    </location>
</feature>
<feature type="domain" description="DUF6590" evidence="2">
    <location>
        <begin position="130"/>
        <end position="219"/>
    </location>
</feature>
<protein>
    <recommendedName>
        <fullName evidence="2">DUF6590 domain-containing protein</fullName>
    </recommendedName>
</protein>
<accession>A0A4Y8CF13</accession>
<evidence type="ECO:0000313" key="4">
    <source>
        <dbReference type="Proteomes" id="UP000297299"/>
    </source>
</evidence>
<dbReference type="Pfam" id="PF20233">
    <property type="entry name" value="DUF6590"/>
    <property type="match status" value="1"/>
</dbReference>
<comment type="caution">
    <text evidence="3">The sequence shown here is derived from an EMBL/GenBank/DDBJ whole genome shotgun (WGS) entry which is preliminary data.</text>
</comment>
<reference evidence="3 4" key="1">
    <citation type="submission" date="2017-11" db="EMBL/GenBank/DDBJ databases">
        <title>Comparative genomics of Botrytis spp.</title>
        <authorList>
            <person name="Valero-Jimenez C.A."/>
            <person name="Tapia P."/>
            <person name="Veloso J."/>
            <person name="Silva-Moreno E."/>
            <person name="Staats M."/>
            <person name="Valdes J.H."/>
            <person name="Van Kan J.A.L."/>
        </authorList>
    </citation>
    <scope>NUCLEOTIDE SEQUENCE [LARGE SCALE GENOMIC DNA]</scope>
    <source>
        <strain evidence="3 4">MUCL2830</strain>
    </source>
</reference>
<name>A0A4Y8CF13_9HELO</name>
<feature type="compositionally biased region" description="Basic and acidic residues" evidence="1">
    <location>
        <begin position="36"/>
        <end position="49"/>
    </location>
</feature>
<organism evidence="3 4">
    <name type="scientific">Botryotinia calthae</name>
    <dbReference type="NCBI Taxonomy" id="38488"/>
    <lineage>
        <taxon>Eukaryota</taxon>
        <taxon>Fungi</taxon>
        <taxon>Dikarya</taxon>
        <taxon>Ascomycota</taxon>
        <taxon>Pezizomycotina</taxon>
        <taxon>Leotiomycetes</taxon>
        <taxon>Helotiales</taxon>
        <taxon>Sclerotiniaceae</taxon>
        <taxon>Botryotinia</taxon>
    </lineage>
</organism>
<dbReference type="STRING" id="38488.A0A4Y8CF13"/>
<evidence type="ECO:0000259" key="2">
    <source>
        <dbReference type="Pfam" id="PF20233"/>
    </source>
</evidence>
<keyword evidence="4" id="KW-1185">Reference proteome</keyword>
<gene>
    <name evidence="3" type="ORF">BOTCAL_0915g00010</name>
</gene>